<dbReference type="Bgee" id="ENSSSAG00000069931">
    <property type="expression patterns" value="Expressed in semen and 20 other cell types or tissues"/>
</dbReference>
<accession>A0A1S3NAT4</accession>
<feature type="domain" description="C2H2-type" evidence="7">
    <location>
        <begin position="201"/>
        <end position="228"/>
    </location>
</feature>
<evidence type="ECO:0000256" key="4">
    <source>
        <dbReference type="ARBA" id="ARBA00022833"/>
    </source>
</evidence>
<reference evidence="9" key="1">
    <citation type="submission" date="2025-08" db="UniProtKB">
        <authorList>
            <consortium name="RefSeq"/>
        </authorList>
    </citation>
    <scope>IDENTIFICATION</scope>
</reference>
<evidence type="ECO:0000256" key="3">
    <source>
        <dbReference type="ARBA" id="ARBA00022771"/>
    </source>
</evidence>
<keyword evidence="4" id="KW-0862">Zinc</keyword>
<evidence type="ECO:0000313" key="8">
    <source>
        <dbReference type="Proteomes" id="UP001652741"/>
    </source>
</evidence>
<dbReference type="InterPro" id="IPR013087">
    <property type="entry name" value="Znf_C2H2_type"/>
</dbReference>
<keyword evidence="2" id="KW-0677">Repeat</keyword>
<feature type="compositionally biased region" description="Basic and acidic residues" evidence="6">
    <location>
        <begin position="725"/>
        <end position="736"/>
    </location>
</feature>
<evidence type="ECO:0000259" key="7">
    <source>
        <dbReference type="PROSITE" id="PS50157"/>
    </source>
</evidence>
<proteinExistence type="predicted"/>
<keyword evidence="1" id="KW-0479">Metal-binding</keyword>
<dbReference type="SUPFAM" id="SSF57667">
    <property type="entry name" value="beta-beta-alpha zinc fingers"/>
    <property type="match status" value="1"/>
</dbReference>
<dbReference type="PROSITE" id="PS50157">
    <property type="entry name" value="ZINC_FINGER_C2H2_2"/>
    <property type="match status" value="3"/>
</dbReference>
<dbReference type="GO" id="GO:0008270">
    <property type="term" value="F:zinc ion binding"/>
    <property type="evidence" value="ECO:0007669"/>
    <property type="project" value="UniProtKB-KW"/>
</dbReference>
<feature type="region of interest" description="Disordered" evidence="6">
    <location>
        <begin position="758"/>
        <end position="823"/>
    </location>
</feature>
<dbReference type="PROSITE" id="PS00028">
    <property type="entry name" value="ZINC_FINGER_C2H2_1"/>
    <property type="match status" value="1"/>
</dbReference>
<dbReference type="RefSeq" id="XP_014012559.2">
    <property type="nucleotide sequence ID" value="XM_014157084.2"/>
</dbReference>
<dbReference type="InterPro" id="IPR036236">
    <property type="entry name" value="Znf_C2H2_sf"/>
</dbReference>
<dbReference type="KEGG" id="sasa:106578366"/>
<evidence type="ECO:0000256" key="1">
    <source>
        <dbReference type="ARBA" id="ARBA00022723"/>
    </source>
</evidence>
<evidence type="ECO:0000256" key="5">
    <source>
        <dbReference type="PROSITE-ProRule" id="PRU00042"/>
    </source>
</evidence>
<dbReference type="Gene3D" id="3.30.160.60">
    <property type="entry name" value="Classic Zinc Finger"/>
    <property type="match status" value="2"/>
</dbReference>
<dbReference type="GeneID" id="106578366"/>
<gene>
    <name evidence="9" type="primary">LOC106578366</name>
</gene>
<dbReference type="PANTHER" id="PTHR24379">
    <property type="entry name" value="KRAB AND ZINC FINGER DOMAIN-CONTAINING"/>
    <property type="match status" value="1"/>
</dbReference>
<feature type="region of interest" description="Disordered" evidence="6">
    <location>
        <begin position="639"/>
        <end position="679"/>
    </location>
</feature>
<feature type="compositionally biased region" description="Polar residues" evidence="6">
    <location>
        <begin position="554"/>
        <end position="574"/>
    </location>
</feature>
<name>A0A1S3NAT4_SALSA</name>
<feature type="region of interest" description="Disordered" evidence="6">
    <location>
        <begin position="712"/>
        <end position="746"/>
    </location>
</feature>
<feature type="region of interest" description="Disordered" evidence="6">
    <location>
        <begin position="354"/>
        <end position="382"/>
    </location>
</feature>
<feature type="compositionally biased region" description="Basic and acidic residues" evidence="6">
    <location>
        <begin position="521"/>
        <end position="538"/>
    </location>
</feature>
<dbReference type="PaxDb" id="8030-ENSSSAP00000087846"/>
<evidence type="ECO:0000313" key="9">
    <source>
        <dbReference type="RefSeq" id="XP_014012559.2"/>
    </source>
</evidence>
<keyword evidence="8" id="KW-1185">Reference proteome</keyword>
<keyword evidence="3 5" id="KW-0863">Zinc-finger</keyword>
<feature type="domain" description="C2H2-type" evidence="7">
    <location>
        <begin position="1429"/>
        <end position="1456"/>
    </location>
</feature>
<evidence type="ECO:0000256" key="2">
    <source>
        <dbReference type="ARBA" id="ARBA00022737"/>
    </source>
</evidence>
<dbReference type="Proteomes" id="UP001652741">
    <property type="component" value="Chromosome ssa19"/>
</dbReference>
<organism evidence="8 9">
    <name type="scientific">Salmo salar</name>
    <name type="common">Atlantic salmon</name>
    <dbReference type="NCBI Taxonomy" id="8030"/>
    <lineage>
        <taxon>Eukaryota</taxon>
        <taxon>Metazoa</taxon>
        <taxon>Chordata</taxon>
        <taxon>Craniata</taxon>
        <taxon>Vertebrata</taxon>
        <taxon>Euteleostomi</taxon>
        <taxon>Actinopterygii</taxon>
        <taxon>Neopterygii</taxon>
        <taxon>Teleostei</taxon>
        <taxon>Protacanthopterygii</taxon>
        <taxon>Salmoniformes</taxon>
        <taxon>Salmonidae</taxon>
        <taxon>Salmoninae</taxon>
        <taxon>Salmo</taxon>
    </lineage>
</organism>
<feature type="region of interest" description="Disordered" evidence="6">
    <location>
        <begin position="1"/>
        <end position="67"/>
    </location>
</feature>
<sequence length="1463" mass="160284">MEEDLKTLDDPAESHDDMEAEEEKESAKDHTGQKLDQSPGLPCSDQCDPDETSVEESGSRKTARKASKSPCKIQQGAVFSGKILSFGCSECKGDATYSPNDLLKHFQGAHKGTLPTYPCDLCGFVTNEFPALQRHRIGHRNTLVTCEICNDDVQYSLLLLTRHYIMSHSQNGHFHCEKCEFSTVDAGTFVQHIHHHNESRLKCVKCQHVSSSRGEHQRHLKLHSGTFPFTCQVCGYGAARREYLTKHMVTVHGEEAGKKNIWRATEDSNNTLANSSSGLKLLLKKSPAAGGQSKESQWMSKLNSLPGVGLLDQNGRLLNPEKTLEETQQFLERAVGVKKDCKKRVKGTLKNEQQFDSQAVSSIPPPKSQESDDSYGADTLNPNNSNGLTVLMVKNKISIPPNCTTKVMGFKMVDGKKHLVLKVIPTAKPESSAENKMLCRGQERGCPIIDATSDGNQCSDSTENWENSSTIFPYLTVLSPSGTDRDAAISVQVKPEEEDISIEETLPILEKLAQKMAQKANHTEQQRNGEQHKFKDEQIPSLAVSPMTKESDHSTIQNGKLNNNTSSIANQPNDSELGDKISAYSSPNVTAVEVVPAKMLTDKTMPSESAYETMLPKPVSEETISMLRVGDLNTATADKISDPITENSPVANGEMLPSNDKPKKTPSEPMTGDILPSDDTVENNHSIIKEMVPSDFTANKINSCVATKTKTETLSPDLMPQLESHPAESDNSKETDTNAENLNSPNKEVFSFHNYSKETSSISSNSTQPCEHPSELSTEDESVWMKESPEWSLTLAASPQPPDEGNREVESAEETETAMERVSDSDIEVDECIATVDLATPVAAERDNHGHSGSKHQVQTTVKMEEESVPVSERATGSINSLAVLGRILEEHSDAIISHQLEKDRIGCSAASHDSVKPPKTMLRILKTAEGKQQMFLQTAENRFAVPVQLQGNTGFKLITKSSAPQINVSYVKPGIEIQNHTTGLALTLNGGRFSIPGHTVGASEKSAMPLSAIQPGASTSASHYLVNSTAFKGNMLLSDTAHSSPGENTIKSLQTCYLVQRPVPVTQPPNNAGSKLASSMSQSPLMSRPVLAMSANSVNKLTPLHTGRQAFLVRYISPATSGMLLNSPDAKSVNQKGQPNENRGNKVVYKIVRTANCSTFLAGAAHSSANKPIYLATNSTPMPCFLMSSNNVSTGGQKLVPIQNASHKPVTASKLSNLLSPQSNMQGRVRQQVGVDGLNKSPLTPRPSRQLSQRKRHRKALFDELPEHLPKVKRLSSKAVTEKGAPSLWVPVPKDAERTLRLYPFSSLQEIKCPRRNQPVVVLNHPDADIPEVASIMRSANKYKGAVSKVALSQKTVQALSEIGPTGLLGKSSKVKCPSSQSSGSRLWRSESRVRERFLLKLKFKKTSRKKYEVVKSLSRCAERSSMFACWFCGRLFNNQEEWIGHGQRHLMEATRDWNKPF</sequence>
<feature type="region of interest" description="Disordered" evidence="6">
    <location>
        <begin position="516"/>
        <end position="582"/>
    </location>
</feature>
<dbReference type="SMART" id="SM00355">
    <property type="entry name" value="ZnF_C2H2"/>
    <property type="match status" value="7"/>
</dbReference>
<feature type="compositionally biased region" description="Basic and acidic residues" evidence="6">
    <location>
        <begin position="1"/>
        <end position="17"/>
    </location>
</feature>
<dbReference type="PANTHER" id="PTHR24379:SF123">
    <property type="entry name" value="ZINC FINGER AND BTB DOMAIN CONTAINING 17"/>
    <property type="match status" value="1"/>
</dbReference>
<evidence type="ECO:0000256" key="6">
    <source>
        <dbReference type="SAM" id="MobiDB-lite"/>
    </source>
</evidence>
<protein>
    <submittedName>
        <fullName evidence="9">Zinc finger protein 518A isoform X1</fullName>
    </submittedName>
</protein>
<feature type="domain" description="C2H2-type" evidence="7">
    <location>
        <begin position="229"/>
        <end position="257"/>
    </location>
</feature>
<dbReference type="STRING" id="8030.ENSSSAP00000087846"/>